<comment type="similarity">
    <text evidence="2 7 8">In the C-terminal section; belongs to the NAD synthetase family.</text>
</comment>
<dbReference type="GO" id="GO:0008795">
    <property type="term" value="F:NAD+ synthase activity"/>
    <property type="evidence" value="ECO:0007669"/>
    <property type="project" value="UniProtKB-UniRule"/>
</dbReference>
<dbReference type="GO" id="GO:0009435">
    <property type="term" value="P:NAD+ biosynthetic process"/>
    <property type="evidence" value="ECO:0007669"/>
    <property type="project" value="UniProtKB-UniRule"/>
</dbReference>
<feature type="binding site" evidence="7">
    <location>
        <position position="203"/>
    </location>
    <ligand>
        <name>L-glutamine</name>
        <dbReference type="ChEBI" id="CHEBI:58359"/>
    </ligand>
</feature>
<comment type="pathway">
    <text evidence="1 7 8">Cofactor biosynthesis; NAD(+) biosynthesis; NAD(+) from deamido-NAD(+) (L-Gln route): step 1/1.</text>
</comment>
<dbReference type="InterPro" id="IPR041856">
    <property type="entry name" value="NAD+_synth_C"/>
</dbReference>
<dbReference type="Gene3D" id="3.40.50.620">
    <property type="entry name" value="HUPs"/>
    <property type="match status" value="1"/>
</dbReference>
<keyword evidence="3 7" id="KW-0436">Ligase</keyword>
<keyword evidence="4 7" id="KW-0547">Nucleotide-binding</keyword>
<name>A0A095ZKC2_9BACT</name>
<dbReference type="EC" id="6.3.5.1" evidence="7 8"/>
<dbReference type="FunFam" id="1.10.10.1140:FF:000001">
    <property type="entry name" value="Glutamine-dependent NAD(+) synthetase"/>
    <property type="match status" value="1"/>
</dbReference>
<feature type="binding site" evidence="7">
    <location>
        <position position="465"/>
    </location>
    <ligand>
        <name>deamido-NAD(+)</name>
        <dbReference type="ChEBI" id="CHEBI:58437"/>
        <note>ligand shared between two neighboring subunits</note>
    </ligand>
</feature>
<evidence type="ECO:0000313" key="12">
    <source>
        <dbReference type="Proteomes" id="UP000029556"/>
    </source>
</evidence>
<evidence type="ECO:0000256" key="8">
    <source>
        <dbReference type="PIRNR" id="PIRNR006630"/>
    </source>
</evidence>
<comment type="similarity">
    <text evidence="9">Belongs to the NAD synthetase family.</text>
</comment>
<dbReference type="OrthoDB" id="9803818at2"/>
<evidence type="ECO:0000256" key="5">
    <source>
        <dbReference type="ARBA" id="ARBA00022840"/>
    </source>
</evidence>
<evidence type="ECO:0000256" key="4">
    <source>
        <dbReference type="ARBA" id="ARBA00022741"/>
    </source>
</evidence>
<feature type="active site" description="Proton acceptor; for glutaminase activity" evidence="7">
    <location>
        <position position="46"/>
    </location>
</feature>
<dbReference type="InterPro" id="IPR014729">
    <property type="entry name" value="Rossmann-like_a/b/a_fold"/>
</dbReference>
<dbReference type="PANTHER" id="PTHR23090">
    <property type="entry name" value="NH 3 /GLUTAMINE-DEPENDENT NAD + SYNTHETASE"/>
    <property type="match status" value="1"/>
</dbReference>
<dbReference type="InterPro" id="IPR003694">
    <property type="entry name" value="NAD_synthase"/>
</dbReference>
<dbReference type="GO" id="GO:0004359">
    <property type="term" value="F:glutaminase activity"/>
    <property type="evidence" value="ECO:0007669"/>
    <property type="project" value="InterPro"/>
</dbReference>
<dbReference type="Proteomes" id="UP000029556">
    <property type="component" value="Unassembled WGS sequence"/>
</dbReference>
<evidence type="ECO:0000256" key="7">
    <source>
        <dbReference type="HAMAP-Rule" id="MF_02090"/>
    </source>
</evidence>
<dbReference type="GO" id="GO:0005524">
    <property type="term" value="F:ATP binding"/>
    <property type="evidence" value="ECO:0007669"/>
    <property type="project" value="UniProtKB-UniRule"/>
</dbReference>
<dbReference type="CDD" id="cd07570">
    <property type="entry name" value="GAT_Gln-NAD-synth"/>
    <property type="match status" value="1"/>
</dbReference>
<dbReference type="InterPro" id="IPR036526">
    <property type="entry name" value="C-N_Hydrolase_sf"/>
</dbReference>
<evidence type="ECO:0000313" key="11">
    <source>
        <dbReference type="EMBL" id="KGF35210.1"/>
    </source>
</evidence>
<feature type="domain" description="CN hydrolase" evidence="10">
    <location>
        <begin position="6"/>
        <end position="270"/>
    </location>
</feature>
<evidence type="ECO:0000256" key="6">
    <source>
        <dbReference type="ARBA" id="ARBA00023027"/>
    </source>
</evidence>
<keyword evidence="5 7" id="KW-0067">ATP-binding</keyword>
<evidence type="ECO:0000256" key="9">
    <source>
        <dbReference type="RuleBase" id="RU003811"/>
    </source>
</evidence>
<dbReference type="SUPFAM" id="SSF56317">
    <property type="entry name" value="Carbon-nitrogen hydrolase"/>
    <property type="match status" value="1"/>
</dbReference>
<dbReference type="UniPathway" id="UPA00253">
    <property type="reaction ID" value="UER00334"/>
</dbReference>
<accession>A0A095ZKC2</accession>
<feature type="binding site" evidence="7">
    <location>
        <position position="494"/>
    </location>
    <ligand>
        <name>deamido-NAD(+)</name>
        <dbReference type="ChEBI" id="CHEBI:58437"/>
        <note>ligand shared between two neighboring subunits</note>
    </ligand>
</feature>
<protein>
    <recommendedName>
        <fullName evidence="7 8">Glutamine-dependent NAD(+) synthetase</fullName>
        <ecNumber evidence="7 8">6.3.5.1</ecNumber>
    </recommendedName>
    <alternativeName>
        <fullName evidence="7 8">NAD(+) synthase [glutamine-hydrolyzing]</fullName>
    </alternativeName>
</protein>
<feature type="binding site" evidence="7">
    <location>
        <position position="121"/>
    </location>
    <ligand>
        <name>L-glutamine</name>
        <dbReference type="ChEBI" id="CHEBI:58359"/>
    </ligand>
</feature>
<dbReference type="NCBIfam" id="TIGR00552">
    <property type="entry name" value="nadE"/>
    <property type="match status" value="1"/>
</dbReference>
<dbReference type="GO" id="GO:0003952">
    <property type="term" value="F:NAD+ synthase (glutamine-hydrolyzing) activity"/>
    <property type="evidence" value="ECO:0007669"/>
    <property type="project" value="UniProtKB-UniRule"/>
</dbReference>
<dbReference type="GO" id="GO:0005737">
    <property type="term" value="C:cytoplasm"/>
    <property type="evidence" value="ECO:0007669"/>
    <property type="project" value="InterPro"/>
</dbReference>
<dbReference type="PANTHER" id="PTHR23090:SF9">
    <property type="entry name" value="GLUTAMINE-DEPENDENT NAD(+) SYNTHETASE"/>
    <property type="match status" value="1"/>
</dbReference>
<feature type="binding site" evidence="7">
    <location>
        <position position="489"/>
    </location>
    <ligand>
        <name>ATP</name>
        <dbReference type="ChEBI" id="CHEBI:30616"/>
    </ligand>
</feature>
<dbReference type="HAMAP" id="MF_02090">
    <property type="entry name" value="NadE_glutamine_dep"/>
    <property type="match status" value="1"/>
</dbReference>
<evidence type="ECO:0000259" key="10">
    <source>
        <dbReference type="PROSITE" id="PS50263"/>
    </source>
</evidence>
<feature type="binding site" evidence="7">
    <location>
        <position position="646"/>
    </location>
    <ligand>
        <name>deamido-NAD(+)</name>
        <dbReference type="ChEBI" id="CHEBI:58437"/>
        <note>ligand shared between two neighboring subunits</note>
    </ligand>
</feature>
<organism evidence="11 12">
    <name type="scientific">Hoylesella buccalis DNF00853</name>
    <dbReference type="NCBI Taxonomy" id="1401074"/>
    <lineage>
        <taxon>Bacteria</taxon>
        <taxon>Pseudomonadati</taxon>
        <taxon>Bacteroidota</taxon>
        <taxon>Bacteroidia</taxon>
        <taxon>Bacteroidales</taxon>
        <taxon>Prevotellaceae</taxon>
        <taxon>Hoylesella</taxon>
    </lineage>
</organism>
<dbReference type="NCBIfam" id="NF002730">
    <property type="entry name" value="PRK02628.1"/>
    <property type="match status" value="1"/>
</dbReference>
<evidence type="ECO:0000256" key="2">
    <source>
        <dbReference type="ARBA" id="ARBA00007145"/>
    </source>
</evidence>
<dbReference type="AlphaFoldDB" id="A0A095ZKC2"/>
<evidence type="ECO:0000256" key="1">
    <source>
        <dbReference type="ARBA" id="ARBA00005188"/>
    </source>
</evidence>
<dbReference type="Gene3D" id="3.60.110.10">
    <property type="entry name" value="Carbon-nitrogen hydrolase"/>
    <property type="match status" value="1"/>
</dbReference>
<gene>
    <name evidence="7" type="primary">nadE</name>
    <name evidence="11" type="ORF">HMPREF2137_05010</name>
</gene>
<comment type="caution">
    <text evidence="11">The sequence shown here is derived from an EMBL/GenBank/DDBJ whole genome shotgun (WGS) entry which is preliminary data.</text>
</comment>
<dbReference type="CDD" id="cd00553">
    <property type="entry name" value="NAD_synthase"/>
    <property type="match status" value="1"/>
</dbReference>
<proteinExistence type="inferred from homology"/>
<comment type="function">
    <text evidence="7">Catalyzes the ATP-dependent amidation of deamido-NAD to form NAD. Uses L-glutamine as a nitrogen source.</text>
</comment>
<dbReference type="Pfam" id="PF00795">
    <property type="entry name" value="CN_hydrolase"/>
    <property type="match status" value="1"/>
</dbReference>
<dbReference type="EMBL" id="JRNN01000054">
    <property type="protein sequence ID" value="KGF35210.1"/>
    <property type="molecule type" value="Genomic_DNA"/>
</dbReference>
<dbReference type="PIRSF" id="PIRSF006630">
    <property type="entry name" value="NADS_GAT"/>
    <property type="match status" value="1"/>
</dbReference>
<reference evidence="11 12" key="1">
    <citation type="submission" date="2014-07" db="EMBL/GenBank/DDBJ databases">
        <authorList>
            <person name="McCorrison J."/>
            <person name="Sanka R."/>
            <person name="Torralba M."/>
            <person name="Gillis M."/>
            <person name="Haft D.H."/>
            <person name="Methe B."/>
            <person name="Sutton G."/>
            <person name="Nelson K.E."/>
        </authorList>
    </citation>
    <scope>NUCLEOTIDE SEQUENCE [LARGE SCALE GENOMIC DNA]</scope>
    <source>
        <strain evidence="11 12">DNF00853</strain>
    </source>
</reference>
<dbReference type="Gene3D" id="1.10.10.1140">
    <property type="entry name" value="Glutamine-dependent NAD+ synthetase, C-terminal domain"/>
    <property type="match status" value="1"/>
</dbReference>
<feature type="active site" description="Nucleophile; for glutaminase activity" evidence="7">
    <location>
        <position position="170"/>
    </location>
</feature>
<comment type="catalytic activity">
    <reaction evidence="7 8">
        <text>deamido-NAD(+) + L-glutamine + ATP + H2O = L-glutamate + AMP + diphosphate + NAD(+) + H(+)</text>
        <dbReference type="Rhea" id="RHEA:24384"/>
        <dbReference type="ChEBI" id="CHEBI:15377"/>
        <dbReference type="ChEBI" id="CHEBI:15378"/>
        <dbReference type="ChEBI" id="CHEBI:29985"/>
        <dbReference type="ChEBI" id="CHEBI:30616"/>
        <dbReference type="ChEBI" id="CHEBI:33019"/>
        <dbReference type="ChEBI" id="CHEBI:57540"/>
        <dbReference type="ChEBI" id="CHEBI:58359"/>
        <dbReference type="ChEBI" id="CHEBI:58437"/>
        <dbReference type="ChEBI" id="CHEBI:456215"/>
        <dbReference type="EC" id="6.3.5.1"/>
    </reaction>
</comment>
<dbReference type="InterPro" id="IPR014445">
    <property type="entry name" value="Gln-dep_NAD_synthase"/>
</dbReference>
<feature type="binding site" evidence="7">
    <location>
        <position position="197"/>
    </location>
    <ligand>
        <name>L-glutamine</name>
        <dbReference type="ChEBI" id="CHEBI:58359"/>
    </ligand>
</feature>
<dbReference type="RefSeq" id="WP_036872366.1">
    <property type="nucleotide sequence ID" value="NZ_JRNN01000054.1"/>
</dbReference>
<dbReference type="PROSITE" id="PS50263">
    <property type="entry name" value="CN_HYDROLASE"/>
    <property type="match status" value="1"/>
</dbReference>
<feature type="binding site" evidence="7">
    <location>
        <begin position="379"/>
        <end position="386"/>
    </location>
    <ligand>
        <name>ATP</name>
        <dbReference type="ChEBI" id="CHEBI:30616"/>
    </ligand>
</feature>
<dbReference type="InterPro" id="IPR003010">
    <property type="entry name" value="C-N_Hydrolase"/>
</dbReference>
<dbReference type="SUPFAM" id="SSF52402">
    <property type="entry name" value="Adenine nucleotide alpha hydrolases-like"/>
    <property type="match status" value="1"/>
</dbReference>
<dbReference type="InterPro" id="IPR022310">
    <property type="entry name" value="NAD/GMP_synthase"/>
</dbReference>
<evidence type="ECO:0000256" key="3">
    <source>
        <dbReference type="ARBA" id="ARBA00022598"/>
    </source>
</evidence>
<feature type="active site" description="For glutaminase activity" evidence="7">
    <location>
        <position position="115"/>
    </location>
</feature>
<keyword evidence="6 7" id="KW-0520">NAD</keyword>
<feature type="binding site" evidence="7">
    <location>
        <begin position="499"/>
        <end position="502"/>
    </location>
    <ligand>
        <name>deamido-NAD(+)</name>
        <dbReference type="ChEBI" id="CHEBI:58437"/>
        <note>ligand shared between two neighboring subunits</note>
    </ligand>
</feature>
<sequence>MKSGFIKVACAVPLVKVADCKYNVEQTEAQIAQAEEQGVEIIVFPELGITSYTCQDLFQQNLLLDASEAAVLHLLDFTRKLDVIVIVGLPIIVGDLLLNCGMVIQQGQIIGVIPKTYLPDYSEFYEKRWFASSQDLKETTIRYAGQQIVVTPDPQIFVTADGVQFGVEICEDVWAPVPPSNTLALAGADIIFNLSASDAVVGKYNYLKSLLSQQSSRTITGYVYAASGFGESTQDLAYAGNGLIYEKGTMLAEGKRFTFEGQMHAAQIDIEMLRAERRTNSTYVNAQRQVNNYAKQKGFADNLIPNQFAIFSSGSTIHYLQCLPRLRSDDFKLEREIDPHPFLPDAEQLDESCEEVLNIQSMALATRIKHIGCHNVVLGISGGLDSTLALLVCVLTFDQLGYDRKGVIGVTMPGFGTTDRTYHNAIDLMQELGITIKEIDIRKSVNQHFEDIGHEPNVHDATYENCQARERTQILMDLSNQLNALVVGTGDLSELALGWATYNGDHMSMYGVNAGVPKSMIRFLVHFYAQHLTREDQTSRILMDIIDTPISPELTPADEHGDIKQKTEDLVGPYELHDFFLYYFLRFGFRPRKIFLLAKKAFAETKPQQRQDFEGDSLKMIGYYDEETIKKWLKVFCKRFFSQQFKRSCLPDGPKVVSVSLSPRGDWRMPSDATSRLWLEECDSL</sequence>
<dbReference type="Pfam" id="PF02540">
    <property type="entry name" value="NAD_synthase"/>
    <property type="match status" value="1"/>
</dbReference>